<dbReference type="AlphaFoldDB" id="A0A8C1NQG3"/>
<evidence type="ECO:0000313" key="10">
    <source>
        <dbReference type="Ensembl" id="ENSCCRP00010095000.1"/>
    </source>
</evidence>
<comment type="function">
    <text evidence="9">Essential for sperm motility and is involved in the regulation of the beating frequency of motile cilia on the epithelial cells of the respiratory tract. Required for the establishment of radial spokes in sperm flagella.</text>
</comment>
<reference evidence="10" key="1">
    <citation type="submission" date="2025-08" db="UniProtKB">
        <authorList>
            <consortium name="Ensembl"/>
        </authorList>
    </citation>
    <scope>IDENTIFICATION</scope>
</reference>
<comment type="similarity">
    <text evidence="2">Belongs to the CFAP206 family.</text>
</comment>
<keyword evidence="6" id="KW-0969">Cilium</keyword>
<dbReference type="PANTHER" id="PTHR21442">
    <property type="entry name" value="CILIA- AND FLAGELLA-ASSOCIATED PROTEIN 206"/>
    <property type="match status" value="1"/>
</dbReference>
<reference evidence="10" key="2">
    <citation type="submission" date="2025-09" db="UniProtKB">
        <authorList>
            <consortium name="Ensembl"/>
        </authorList>
    </citation>
    <scope>IDENTIFICATION</scope>
</reference>
<keyword evidence="8" id="KW-0966">Cell projection</keyword>
<sequence length="596" mass="67179">MSSSQAEGVIRTIIREIAQTCLSRGQSLSETLIAFMVKAVVLDPRNQFNVDRTLTKQDVQKLIELCVDRLMDQTSPTLNTIKMQVYFDMNYTSRREFLEVQQKVLQSRLPSLSREITDSRAKTREDLKSLYGKIVSYVIQRSNLGSATDISTVRETTAALQSVFPQAQLATFMSLLKQDKEQQLSELALIVSGIRLFNKDSRKGGEGIQNLPAVLNETLPAAAADIESELAGCERLAWQYTALLEKICERNECPVHPDLLKQALYNTRQHEAFLRLILVGFTVRESLIKSLLIYKRRSSCQPHFTALASLWTGLEGEMLLLSMLTNVASGLRAFLSAQSLLSPDQVELLLHGLQVQTDADRCSVTAERVVESEMSSCEWCFPESTAHFEDVPLQYKGFCGFTLVKNNGFLLPGNPKIGVLKHKEKYYAFSSRSAAYEFASKADEFIAAAVEMAKRQPELIQLLQLHQEFASVTPYSEMQSGEKLLVKTISKSDASMQTETHPLETNIVKSYEWNEWELRRRAIKLANLRNKVTRSMQTHASHMRRHNSTQTFLPKDAVSQTKRDGESNVPKAQVYLSGLRGGTNMMKLDLTRAVDE</sequence>
<dbReference type="GO" id="GO:0003356">
    <property type="term" value="P:regulation of cilium beat frequency"/>
    <property type="evidence" value="ECO:0007669"/>
    <property type="project" value="TreeGrafter"/>
</dbReference>
<organism evidence="10 11">
    <name type="scientific">Cyprinus carpio</name>
    <name type="common">Common carp</name>
    <dbReference type="NCBI Taxonomy" id="7962"/>
    <lineage>
        <taxon>Eukaryota</taxon>
        <taxon>Metazoa</taxon>
        <taxon>Chordata</taxon>
        <taxon>Craniata</taxon>
        <taxon>Vertebrata</taxon>
        <taxon>Euteleostomi</taxon>
        <taxon>Actinopterygii</taxon>
        <taxon>Neopterygii</taxon>
        <taxon>Teleostei</taxon>
        <taxon>Ostariophysi</taxon>
        <taxon>Cypriniformes</taxon>
        <taxon>Cyprinidae</taxon>
        <taxon>Cyprininae</taxon>
        <taxon>Cyprinus</taxon>
    </lineage>
</organism>
<keyword evidence="4" id="KW-0963">Cytoplasm</keyword>
<dbReference type="PANTHER" id="PTHR21442:SF0">
    <property type="entry name" value="CILIA- AND FLAGELLA-ASSOCIATED PROTEIN 206"/>
    <property type="match status" value="1"/>
</dbReference>
<evidence type="ECO:0000256" key="1">
    <source>
        <dbReference type="ARBA" id="ARBA00004430"/>
    </source>
</evidence>
<evidence type="ECO:0000313" key="11">
    <source>
        <dbReference type="Proteomes" id="UP000694427"/>
    </source>
</evidence>
<evidence type="ECO:0000256" key="8">
    <source>
        <dbReference type="ARBA" id="ARBA00023273"/>
    </source>
</evidence>
<evidence type="ECO:0000256" key="2">
    <source>
        <dbReference type="ARBA" id="ARBA00010500"/>
    </source>
</evidence>
<evidence type="ECO:0000256" key="4">
    <source>
        <dbReference type="ARBA" id="ARBA00022490"/>
    </source>
</evidence>
<keyword evidence="11" id="KW-1185">Reference proteome</keyword>
<dbReference type="GO" id="GO:0005930">
    <property type="term" value="C:axoneme"/>
    <property type="evidence" value="ECO:0007669"/>
    <property type="project" value="UniProtKB-SubCell"/>
</dbReference>
<proteinExistence type="inferred from homology"/>
<evidence type="ECO:0000256" key="9">
    <source>
        <dbReference type="ARBA" id="ARBA00045321"/>
    </source>
</evidence>
<dbReference type="GO" id="GO:0007288">
    <property type="term" value="P:sperm axoneme assembly"/>
    <property type="evidence" value="ECO:0007669"/>
    <property type="project" value="TreeGrafter"/>
</dbReference>
<dbReference type="Ensembl" id="ENSCCRT00010105399.1">
    <property type="protein sequence ID" value="ENSCCRP00010095000.1"/>
    <property type="gene ID" value="ENSCCRG00010041496.1"/>
</dbReference>
<name>A0A8C1NQG3_CYPCA</name>
<keyword evidence="5" id="KW-0970">Cilium biogenesis/degradation</keyword>
<evidence type="ECO:0000256" key="5">
    <source>
        <dbReference type="ARBA" id="ARBA00022794"/>
    </source>
</evidence>
<accession>A0A8C1NQG3</accession>
<dbReference type="InterPro" id="IPR021897">
    <property type="entry name" value="FAP206"/>
</dbReference>
<evidence type="ECO:0000256" key="3">
    <source>
        <dbReference type="ARBA" id="ARBA00021602"/>
    </source>
</evidence>
<dbReference type="Proteomes" id="UP000694427">
    <property type="component" value="Unplaced"/>
</dbReference>
<dbReference type="GO" id="GO:1901317">
    <property type="term" value="P:regulation of flagellated sperm motility"/>
    <property type="evidence" value="ECO:0007669"/>
    <property type="project" value="TreeGrafter"/>
</dbReference>
<keyword evidence="7" id="KW-0206">Cytoskeleton</keyword>
<evidence type="ECO:0000256" key="7">
    <source>
        <dbReference type="ARBA" id="ARBA00023212"/>
    </source>
</evidence>
<evidence type="ECO:0000256" key="6">
    <source>
        <dbReference type="ARBA" id="ARBA00023069"/>
    </source>
</evidence>
<comment type="subcellular location">
    <subcellularLocation>
        <location evidence="1">Cytoplasm</location>
        <location evidence="1">Cytoskeleton</location>
        <location evidence="1">Cilium axoneme</location>
    </subcellularLocation>
</comment>
<dbReference type="Pfam" id="PF12018">
    <property type="entry name" value="FAP206"/>
    <property type="match status" value="1"/>
</dbReference>
<protein>
    <recommendedName>
        <fullName evidence="3">Cilia- and flagella-associated protein 206</fullName>
    </recommendedName>
</protein>
<dbReference type="GO" id="GO:0036064">
    <property type="term" value="C:ciliary basal body"/>
    <property type="evidence" value="ECO:0007669"/>
    <property type="project" value="TreeGrafter"/>
</dbReference>